<evidence type="ECO:0000256" key="14">
    <source>
        <dbReference type="HAMAP-Rule" id="MF_02081"/>
    </source>
</evidence>
<evidence type="ECO:0000256" key="9">
    <source>
        <dbReference type="ARBA" id="ARBA00022960"/>
    </source>
</evidence>
<keyword evidence="8 14" id="KW-0378">Hydrolase</keyword>
<dbReference type="PANTHER" id="PTHR30627:SF2">
    <property type="entry name" value="PEPTIDOGLYCAN D,D-TRANSPEPTIDASE MRDA"/>
    <property type="match status" value="1"/>
</dbReference>
<evidence type="ECO:0000256" key="7">
    <source>
        <dbReference type="ARBA" id="ARBA00022692"/>
    </source>
</evidence>
<dbReference type="InterPro" id="IPR050515">
    <property type="entry name" value="Beta-lactam/transpept"/>
</dbReference>
<dbReference type="InterPro" id="IPR036138">
    <property type="entry name" value="PBP_dimer_sf"/>
</dbReference>
<keyword evidence="4 14" id="KW-0997">Cell inner membrane</keyword>
<comment type="function">
    <text evidence="14">Catalyzes cross-linking of the peptidoglycan cell wall.</text>
</comment>
<dbReference type="UniPathway" id="UPA00219"/>
<sequence>MGRIIVAAIIVTLTLLLLLTRMLYLQVLNHEHFTTLSLDNRVKLEPRPPTRGLIYDSHGTILAQNLPAYSLDITPEKTPDIAATIQALSEIIPINEDDRKRFKRLRQQRRRFDSIPIRVRLSDEEVARFAVNQHRFPGVDVQAKLLRDYPLQEQTAHVLGYVGRINKQELQQIDASNYSGTTHIGKNGVEKTYENQLHGSVGLQQVEVNAKGRVLRVLENQPPQPGENLHLFLDMDLQAAAMEALKDYNGAVAAIDTRTGGVLALVSKPGFDPNLFVEGISSKAYKALRDSLDKPLFNRAIRGQYPPGSTVKPFIGLAGLEKDVVSFNQQTYCPGFYQLPGHEHKYRDWKKTGHGQMAMEDAIIQSCDVYYYELARTLGIDRLHDFLTTLGFGSRSGIDLTGERSGLLPSREWKHKARREPWYPGETLITGIGQGYFLTTPLQLASATATLANRGQHIRPRMVESIDLPDGTQKATRMESTQLSQVDPEHWEQVIHAMQQVVEGLRGTARRIRSDHYSIAGKTGTAQVFTVKQDEEYDEATVEKRKRDHALFIAFAPVEEPRIAIAVIVENGGHGGSVAAPIARKVMDRYLLREASTPTRLY</sequence>
<evidence type="ECO:0000313" key="18">
    <source>
        <dbReference type="Proteomes" id="UP000255508"/>
    </source>
</evidence>
<dbReference type="SUPFAM" id="SSF56601">
    <property type="entry name" value="beta-lactamase/transpeptidase-like"/>
    <property type="match status" value="1"/>
</dbReference>
<evidence type="ECO:0000256" key="10">
    <source>
        <dbReference type="ARBA" id="ARBA00022984"/>
    </source>
</evidence>
<dbReference type="GO" id="GO:0009252">
    <property type="term" value="P:peptidoglycan biosynthetic process"/>
    <property type="evidence" value="ECO:0007669"/>
    <property type="project" value="UniProtKB-UniRule"/>
</dbReference>
<evidence type="ECO:0000256" key="3">
    <source>
        <dbReference type="ARBA" id="ARBA00022475"/>
    </source>
</evidence>
<dbReference type="Gene3D" id="3.90.1310.10">
    <property type="entry name" value="Penicillin-binding protein 2a (Domain 2)"/>
    <property type="match status" value="1"/>
</dbReference>
<comment type="subcellular location">
    <subcellularLocation>
        <location evidence="2">Cell membrane</location>
    </subcellularLocation>
    <subcellularLocation>
        <location evidence="1">Membrane</location>
        <topology evidence="1">Single-pass membrane protein</topology>
    </subcellularLocation>
</comment>
<evidence type="ECO:0000256" key="12">
    <source>
        <dbReference type="ARBA" id="ARBA00023136"/>
    </source>
</evidence>
<accession>A0A370DZB3</accession>
<dbReference type="InterPro" id="IPR017790">
    <property type="entry name" value="Penicillin-binding_protein_2"/>
</dbReference>
<evidence type="ECO:0000256" key="2">
    <source>
        <dbReference type="ARBA" id="ARBA00004236"/>
    </source>
</evidence>
<dbReference type="InterPro" id="IPR001460">
    <property type="entry name" value="PCN-bd_Tpept"/>
</dbReference>
<reference evidence="17 18" key="1">
    <citation type="journal article" date="2018" name="ISME J.">
        <title>Endosymbiont genomes yield clues of tubeworm success.</title>
        <authorList>
            <person name="Li Y."/>
            <person name="Liles M.R."/>
            <person name="Halanych K.M."/>
        </authorList>
    </citation>
    <scope>NUCLEOTIDE SEQUENCE [LARGE SCALE GENOMIC DNA]</scope>
    <source>
        <strain evidence="17">A1422</strain>
    </source>
</reference>
<feature type="domain" description="Penicillin-binding protein transpeptidase" evidence="15">
    <location>
        <begin position="250"/>
        <end position="588"/>
    </location>
</feature>
<evidence type="ECO:0000256" key="8">
    <source>
        <dbReference type="ARBA" id="ARBA00022801"/>
    </source>
</evidence>
<keyword evidence="6 14" id="KW-0645">Protease</keyword>
<comment type="caution">
    <text evidence="14">Lacks conserved residue(s) required for the propagation of feature annotation.</text>
</comment>
<protein>
    <recommendedName>
        <fullName evidence="14">Peptidoglycan D,D-transpeptidase MrdA</fullName>
        <ecNumber evidence="14">3.4.16.4</ecNumber>
    </recommendedName>
    <alternativeName>
        <fullName evidence="14">Penicillin-binding protein 2</fullName>
        <shortName evidence="14">PBP-2</shortName>
    </alternativeName>
</protein>
<dbReference type="FunFam" id="3.40.710.10:FF:000024">
    <property type="entry name" value="Penicillin-binding protein 2"/>
    <property type="match status" value="1"/>
</dbReference>
<dbReference type="EC" id="3.4.16.4" evidence="14"/>
<proteinExistence type="inferred from homology"/>
<dbReference type="Gene3D" id="3.30.1390.30">
    <property type="entry name" value="Penicillin-binding protein 2a, domain 3"/>
    <property type="match status" value="1"/>
</dbReference>
<dbReference type="GO" id="GO:0005886">
    <property type="term" value="C:plasma membrane"/>
    <property type="evidence" value="ECO:0007669"/>
    <property type="project" value="UniProtKB-SubCell"/>
</dbReference>
<dbReference type="Gene3D" id="3.40.710.10">
    <property type="entry name" value="DD-peptidase/beta-lactamase superfamily"/>
    <property type="match status" value="1"/>
</dbReference>
<dbReference type="GO" id="GO:0009002">
    <property type="term" value="F:serine-type D-Ala-D-Ala carboxypeptidase activity"/>
    <property type="evidence" value="ECO:0007669"/>
    <property type="project" value="UniProtKB-UniRule"/>
</dbReference>
<dbReference type="AlphaFoldDB" id="A0A370DZB3"/>
<evidence type="ECO:0000256" key="11">
    <source>
        <dbReference type="ARBA" id="ARBA00022989"/>
    </source>
</evidence>
<organism evidence="17 18">
    <name type="scientific">endosymbiont of Lamellibrachia luymesi</name>
    <dbReference type="NCBI Taxonomy" id="2200907"/>
    <lineage>
        <taxon>Bacteria</taxon>
        <taxon>Pseudomonadati</taxon>
        <taxon>Pseudomonadota</taxon>
        <taxon>Gammaproteobacteria</taxon>
        <taxon>sulfur-oxidizing symbionts</taxon>
    </lineage>
</organism>
<keyword evidence="10 14" id="KW-0573">Peptidoglycan synthesis</keyword>
<evidence type="ECO:0000256" key="1">
    <source>
        <dbReference type="ARBA" id="ARBA00004167"/>
    </source>
</evidence>
<gene>
    <name evidence="14 17" type="primary">mrdA</name>
    <name evidence="17" type="ORF">DIZ79_04900</name>
</gene>
<keyword evidence="12 14" id="KW-0472">Membrane</keyword>
<evidence type="ECO:0000313" key="17">
    <source>
        <dbReference type="EMBL" id="RDH91875.1"/>
    </source>
</evidence>
<keyword evidence="3 14" id="KW-1003">Cell membrane</keyword>
<dbReference type="Pfam" id="PF03717">
    <property type="entry name" value="PBP_dimer"/>
    <property type="match status" value="1"/>
</dbReference>
<dbReference type="Proteomes" id="UP000255508">
    <property type="component" value="Unassembled WGS sequence"/>
</dbReference>
<keyword evidence="9 14" id="KW-0133">Cell shape</keyword>
<keyword evidence="11 14" id="KW-1133">Transmembrane helix</keyword>
<evidence type="ECO:0000259" key="16">
    <source>
        <dbReference type="Pfam" id="PF03717"/>
    </source>
</evidence>
<dbReference type="PANTHER" id="PTHR30627">
    <property type="entry name" value="PEPTIDOGLYCAN D,D-TRANSPEPTIDASE"/>
    <property type="match status" value="1"/>
</dbReference>
<feature type="active site" description="Acyl-ester intermediate" evidence="14">
    <location>
        <position position="309"/>
    </location>
</feature>
<evidence type="ECO:0000259" key="15">
    <source>
        <dbReference type="Pfam" id="PF00905"/>
    </source>
</evidence>
<evidence type="ECO:0000256" key="13">
    <source>
        <dbReference type="ARBA" id="ARBA00023316"/>
    </source>
</evidence>
<dbReference type="InterPro" id="IPR005311">
    <property type="entry name" value="PBP_dimer"/>
</dbReference>
<dbReference type="SUPFAM" id="SSF56519">
    <property type="entry name" value="Penicillin binding protein dimerisation domain"/>
    <property type="match status" value="1"/>
</dbReference>
<keyword evidence="7 14" id="KW-0812">Transmembrane</keyword>
<dbReference type="GO" id="GO:0006508">
    <property type="term" value="P:proteolysis"/>
    <property type="evidence" value="ECO:0007669"/>
    <property type="project" value="UniProtKB-KW"/>
</dbReference>
<dbReference type="InterPro" id="IPR012338">
    <property type="entry name" value="Beta-lactam/transpept-like"/>
</dbReference>
<evidence type="ECO:0000256" key="5">
    <source>
        <dbReference type="ARBA" id="ARBA00022645"/>
    </source>
</evidence>
<dbReference type="GO" id="GO:0008658">
    <property type="term" value="F:penicillin binding"/>
    <property type="evidence" value="ECO:0007669"/>
    <property type="project" value="UniProtKB-UniRule"/>
</dbReference>
<dbReference type="NCBIfam" id="TIGR03423">
    <property type="entry name" value="pbp2_mrdA"/>
    <property type="match status" value="1"/>
</dbReference>
<keyword evidence="5 14" id="KW-0121">Carboxypeptidase</keyword>
<comment type="caution">
    <text evidence="17">The sequence shown here is derived from an EMBL/GenBank/DDBJ whole genome shotgun (WGS) entry which is preliminary data.</text>
</comment>
<dbReference type="Pfam" id="PF00905">
    <property type="entry name" value="Transpeptidase"/>
    <property type="match status" value="1"/>
</dbReference>
<keyword evidence="13 14" id="KW-0961">Cell wall biogenesis/degradation</keyword>
<comment type="catalytic activity">
    <reaction evidence="14">
        <text>Preferential cleavage: (Ac)2-L-Lys-D-Ala-|-D-Ala. Also transpeptidation of peptidyl-alanyl moieties that are N-acyl substituents of D-alanine.</text>
        <dbReference type="EC" id="3.4.16.4"/>
    </reaction>
</comment>
<comment type="pathway">
    <text evidence="14">Cell wall biogenesis; peptidoglycan biosynthesis.</text>
</comment>
<dbReference type="GO" id="GO:0071972">
    <property type="term" value="F:peptidoglycan L,D-transpeptidase activity"/>
    <property type="evidence" value="ECO:0007669"/>
    <property type="project" value="TreeGrafter"/>
</dbReference>
<feature type="domain" description="Penicillin-binding protein dimerisation" evidence="16">
    <location>
        <begin position="47"/>
        <end position="218"/>
    </location>
</feature>
<dbReference type="HAMAP" id="MF_02081">
    <property type="entry name" value="MrdA_transpept"/>
    <property type="match status" value="1"/>
</dbReference>
<dbReference type="GO" id="GO:0071555">
    <property type="term" value="P:cell wall organization"/>
    <property type="evidence" value="ECO:0007669"/>
    <property type="project" value="UniProtKB-KW"/>
</dbReference>
<evidence type="ECO:0000256" key="4">
    <source>
        <dbReference type="ARBA" id="ARBA00022519"/>
    </source>
</evidence>
<dbReference type="GO" id="GO:0008360">
    <property type="term" value="P:regulation of cell shape"/>
    <property type="evidence" value="ECO:0007669"/>
    <property type="project" value="UniProtKB-KW"/>
</dbReference>
<comment type="similarity">
    <text evidence="14">Belongs to the transpeptidase family. MrdA subfamily.</text>
</comment>
<evidence type="ECO:0000256" key="6">
    <source>
        <dbReference type="ARBA" id="ARBA00022670"/>
    </source>
</evidence>
<name>A0A370DZB3_9GAMM</name>
<dbReference type="EMBL" id="QFXD01000092">
    <property type="protein sequence ID" value="RDH91875.1"/>
    <property type="molecule type" value="Genomic_DNA"/>
</dbReference>